<protein>
    <recommendedName>
        <fullName evidence="3">indole-3-glycerol-phosphate synthase</fullName>
        <ecNumber evidence="3">4.1.1.48</ecNumber>
    </recommendedName>
</protein>
<dbReference type="InterPro" id="IPR011060">
    <property type="entry name" value="RibuloseP-bd_barrel"/>
</dbReference>
<reference evidence="10 11" key="1">
    <citation type="journal article" date="2022" name="Nat. Genet.">
        <title>Improved pea reference genome and pan-genome highlight genomic features and evolutionary characteristics.</title>
        <authorList>
            <person name="Yang T."/>
            <person name="Liu R."/>
            <person name="Luo Y."/>
            <person name="Hu S."/>
            <person name="Wang D."/>
            <person name="Wang C."/>
            <person name="Pandey M.K."/>
            <person name="Ge S."/>
            <person name="Xu Q."/>
            <person name="Li N."/>
            <person name="Li G."/>
            <person name="Huang Y."/>
            <person name="Saxena R.K."/>
            <person name="Ji Y."/>
            <person name="Li M."/>
            <person name="Yan X."/>
            <person name="He Y."/>
            <person name="Liu Y."/>
            <person name="Wang X."/>
            <person name="Xiang C."/>
            <person name="Varshney R.K."/>
            <person name="Ding H."/>
            <person name="Gao S."/>
            <person name="Zong X."/>
        </authorList>
    </citation>
    <scope>NUCLEOTIDE SEQUENCE [LARGE SCALE GENOMIC DNA]</scope>
    <source>
        <strain evidence="10 11">cv. Zhongwan 6</strain>
    </source>
</reference>
<dbReference type="EC" id="4.1.1.48" evidence="3"/>
<dbReference type="Pfam" id="PF00218">
    <property type="entry name" value="IGPS"/>
    <property type="match status" value="1"/>
</dbReference>
<keyword evidence="6" id="KW-0822">Tryptophan biosynthesis</keyword>
<dbReference type="SUPFAM" id="SSF51366">
    <property type="entry name" value="Ribulose-phoshate binding barrel"/>
    <property type="match status" value="1"/>
</dbReference>
<dbReference type="InterPro" id="IPR013798">
    <property type="entry name" value="Indole-3-glycerol_P_synth_dom"/>
</dbReference>
<keyword evidence="8" id="KW-0456">Lyase</keyword>
<feature type="domain" description="Indole-3-glycerol phosphate synthase" evidence="9">
    <location>
        <begin position="14"/>
        <end position="108"/>
    </location>
</feature>
<dbReference type="AlphaFoldDB" id="A0A9D4XI95"/>
<dbReference type="EMBL" id="JAMSHJ010000004">
    <property type="protein sequence ID" value="KAI5421574.1"/>
    <property type="molecule type" value="Genomic_DNA"/>
</dbReference>
<comment type="catalytic activity">
    <reaction evidence="1">
        <text>1-(2-carboxyphenylamino)-1-deoxy-D-ribulose 5-phosphate + H(+) = (1S,2R)-1-C-(indol-3-yl)glycerol 3-phosphate + CO2 + H2O</text>
        <dbReference type="Rhea" id="RHEA:23476"/>
        <dbReference type="ChEBI" id="CHEBI:15377"/>
        <dbReference type="ChEBI" id="CHEBI:15378"/>
        <dbReference type="ChEBI" id="CHEBI:16526"/>
        <dbReference type="ChEBI" id="CHEBI:58613"/>
        <dbReference type="ChEBI" id="CHEBI:58866"/>
        <dbReference type="EC" id="4.1.1.48"/>
    </reaction>
</comment>
<evidence type="ECO:0000256" key="2">
    <source>
        <dbReference type="ARBA" id="ARBA00004696"/>
    </source>
</evidence>
<evidence type="ECO:0000256" key="5">
    <source>
        <dbReference type="ARBA" id="ARBA00022793"/>
    </source>
</evidence>
<keyword evidence="7" id="KW-0057">Aromatic amino acid biosynthesis</keyword>
<dbReference type="InterPro" id="IPR045186">
    <property type="entry name" value="Indole-3-glycerol_P_synth"/>
</dbReference>
<keyword evidence="11" id="KW-1185">Reference proteome</keyword>
<evidence type="ECO:0000256" key="7">
    <source>
        <dbReference type="ARBA" id="ARBA00023141"/>
    </source>
</evidence>
<dbReference type="Gene3D" id="3.20.20.70">
    <property type="entry name" value="Aldolase class I"/>
    <property type="match status" value="1"/>
</dbReference>
<evidence type="ECO:0000313" key="10">
    <source>
        <dbReference type="EMBL" id="KAI5421574.1"/>
    </source>
</evidence>
<dbReference type="GO" id="GO:0004640">
    <property type="term" value="F:phosphoribosylanthranilate isomerase activity"/>
    <property type="evidence" value="ECO:0007669"/>
    <property type="project" value="TreeGrafter"/>
</dbReference>
<dbReference type="Gramene" id="Psat04G0511700-T1">
    <property type="protein sequence ID" value="KAI5421574.1"/>
    <property type="gene ID" value="KIW84_045117"/>
</dbReference>
<evidence type="ECO:0000256" key="4">
    <source>
        <dbReference type="ARBA" id="ARBA00022605"/>
    </source>
</evidence>
<keyword evidence="4" id="KW-0028">Amino-acid biosynthesis</keyword>
<dbReference type="PANTHER" id="PTHR22854:SF2">
    <property type="entry name" value="INDOLE-3-GLYCEROL-PHOSPHATE SYNTHASE"/>
    <property type="match status" value="1"/>
</dbReference>
<sequence length="198" mass="22166">MRLSIDEPTNSQGNNGSSENLELIRNAGVKCPLLCKEFIIDAWQFYYDRSKGADAVLLIVTVLPNLDIKYMVKICKLLGLAALVEMHDEREFDRVLGIESVELIGINNLQNDIANSKPFQDAAVIRVILLNCEPAEQQLTALKNYDRRKISKSNSVTTRNIFNSPACITAQIKSPQAKQTCPIVCFEESDPANQRHES</sequence>
<gene>
    <name evidence="10" type="ORF">KIW84_045117</name>
</gene>
<proteinExistence type="predicted"/>
<dbReference type="GO" id="GO:0000162">
    <property type="term" value="P:L-tryptophan biosynthetic process"/>
    <property type="evidence" value="ECO:0007669"/>
    <property type="project" value="UniProtKB-KW"/>
</dbReference>
<dbReference type="Proteomes" id="UP001058974">
    <property type="component" value="Chromosome 4"/>
</dbReference>
<evidence type="ECO:0000256" key="3">
    <source>
        <dbReference type="ARBA" id="ARBA00012362"/>
    </source>
</evidence>
<organism evidence="10 11">
    <name type="scientific">Pisum sativum</name>
    <name type="common">Garden pea</name>
    <name type="synonym">Lathyrus oleraceus</name>
    <dbReference type="NCBI Taxonomy" id="3888"/>
    <lineage>
        <taxon>Eukaryota</taxon>
        <taxon>Viridiplantae</taxon>
        <taxon>Streptophyta</taxon>
        <taxon>Embryophyta</taxon>
        <taxon>Tracheophyta</taxon>
        <taxon>Spermatophyta</taxon>
        <taxon>Magnoliopsida</taxon>
        <taxon>eudicotyledons</taxon>
        <taxon>Gunneridae</taxon>
        <taxon>Pentapetalae</taxon>
        <taxon>rosids</taxon>
        <taxon>fabids</taxon>
        <taxon>Fabales</taxon>
        <taxon>Fabaceae</taxon>
        <taxon>Papilionoideae</taxon>
        <taxon>50 kb inversion clade</taxon>
        <taxon>NPAAA clade</taxon>
        <taxon>Hologalegina</taxon>
        <taxon>IRL clade</taxon>
        <taxon>Fabeae</taxon>
        <taxon>Lathyrus</taxon>
    </lineage>
</organism>
<evidence type="ECO:0000313" key="11">
    <source>
        <dbReference type="Proteomes" id="UP001058974"/>
    </source>
</evidence>
<comment type="pathway">
    <text evidence="2">Amino-acid biosynthesis; L-tryptophan biosynthesis; L-tryptophan from chorismate: step 4/5.</text>
</comment>
<evidence type="ECO:0000256" key="8">
    <source>
        <dbReference type="ARBA" id="ARBA00023239"/>
    </source>
</evidence>
<evidence type="ECO:0000259" key="9">
    <source>
        <dbReference type="Pfam" id="PF00218"/>
    </source>
</evidence>
<keyword evidence="5" id="KW-0210">Decarboxylase</keyword>
<dbReference type="InterPro" id="IPR013785">
    <property type="entry name" value="Aldolase_TIM"/>
</dbReference>
<comment type="caution">
    <text evidence="10">The sequence shown here is derived from an EMBL/GenBank/DDBJ whole genome shotgun (WGS) entry which is preliminary data.</text>
</comment>
<dbReference type="PANTHER" id="PTHR22854">
    <property type="entry name" value="TRYPTOPHAN BIOSYNTHESIS PROTEIN"/>
    <property type="match status" value="1"/>
</dbReference>
<name>A0A9D4XI95_PEA</name>
<accession>A0A9D4XI95</accession>
<evidence type="ECO:0000256" key="1">
    <source>
        <dbReference type="ARBA" id="ARBA00001633"/>
    </source>
</evidence>
<dbReference type="GO" id="GO:0004425">
    <property type="term" value="F:indole-3-glycerol-phosphate synthase activity"/>
    <property type="evidence" value="ECO:0007669"/>
    <property type="project" value="UniProtKB-EC"/>
</dbReference>
<evidence type="ECO:0000256" key="6">
    <source>
        <dbReference type="ARBA" id="ARBA00022822"/>
    </source>
</evidence>